<gene>
    <name evidence="5" type="ORF">FAK_32800</name>
</gene>
<comment type="similarity">
    <text evidence="1">Belongs to the ATP-dependent AMP-binding enzyme family.</text>
</comment>
<keyword evidence="2 5" id="KW-0436">Ligase</keyword>
<reference evidence="6" key="1">
    <citation type="journal article" date="2023" name="Arch. Microbiol.">
        <title>Desulfoferula mesophilus gen. nov. sp. nov., a mesophilic sulfate-reducing bacterium isolated from a brackish lake sediment.</title>
        <authorList>
            <person name="Watanabe T."/>
            <person name="Yabe T."/>
            <person name="Tsuji J.M."/>
            <person name="Fukui M."/>
        </authorList>
    </citation>
    <scope>NUCLEOTIDE SEQUENCE [LARGE SCALE GENOMIC DNA]</scope>
    <source>
        <strain evidence="6">12FAK</strain>
    </source>
</reference>
<proteinExistence type="inferred from homology"/>
<dbReference type="InterPro" id="IPR000873">
    <property type="entry name" value="AMP-dep_synth/lig_dom"/>
</dbReference>
<dbReference type="Gene3D" id="3.30.300.30">
    <property type="match status" value="1"/>
</dbReference>
<protein>
    <submittedName>
        <fullName evidence="5">Long-chain-fatty-acid--CoA ligase</fullName>
    </submittedName>
</protein>
<keyword evidence="6" id="KW-1185">Reference proteome</keyword>
<dbReference type="KEGG" id="dmp:FAK_32800"/>
<evidence type="ECO:0000259" key="4">
    <source>
        <dbReference type="Pfam" id="PF13193"/>
    </source>
</evidence>
<evidence type="ECO:0000256" key="1">
    <source>
        <dbReference type="ARBA" id="ARBA00006432"/>
    </source>
</evidence>
<evidence type="ECO:0000256" key="2">
    <source>
        <dbReference type="ARBA" id="ARBA00022598"/>
    </source>
</evidence>
<dbReference type="GO" id="GO:0031956">
    <property type="term" value="F:medium-chain fatty acid-CoA ligase activity"/>
    <property type="evidence" value="ECO:0007669"/>
    <property type="project" value="TreeGrafter"/>
</dbReference>
<dbReference type="InterPro" id="IPR025110">
    <property type="entry name" value="AMP-bd_C"/>
</dbReference>
<dbReference type="InterPro" id="IPR045851">
    <property type="entry name" value="AMP-bd_C_sf"/>
</dbReference>
<dbReference type="PANTHER" id="PTHR43201:SF5">
    <property type="entry name" value="MEDIUM-CHAIN ACYL-COA LIGASE ACSF2, MITOCHONDRIAL"/>
    <property type="match status" value="1"/>
</dbReference>
<feature type="domain" description="AMP-dependent synthetase/ligase" evidence="3">
    <location>
        <begin position="6"/>
        <end position="348"/>
    </location>
</feature>
<dbReference type="GO" id="GO:0006631">
    <property type="term" value="P:fatty acid metabolic process"/>
    <property type="evidence" value="ECO:0007669"/>
    <property type="project" value="TreeGrafter"/>
</dbReference>
<name>A0AAU9EM63_9BACT</name>
<evidence type="ECO:0000313" key="5">
    <source>
        <dbReference type="EMBL" id="BEQ16214.1"/>
    </source>
</evidence>
<evidence type="ECO:0000313" key="6">
    <source>
        <dbReference type="Proteomes" id="UP001366166"/>
    </source>
</evidence>
<dbReference type="EMBL" id="AP028679">
    <property type="protein sequence ID" value="BEQ16214.1"/>
    <property type="molecule type" value="Genomic_DNA"/>
</dbReference>
<dbReference type="InterPro" id="IPR042099">
    <property type="entry name" value="ANL_N_sf"/>
</dbReference>
<accession>A0AAU9EM63</accession>
<dbReference type="PANTHER" id="PTHR43201">
    <property type="entry name" value="ACYL-COA SYNTHETASE"/>
    <property type="match status" value="1"/>
</dbReference>
<feature type="domain" description="AMP-binding enzyme C-terminal" evidence="4">
    <location>
        <begin position="398"/>
        <end position="473"/>
    </location>
</feature>
<organism evidence="5 6">
    <name type="scientific">Desulfoferula mesophila</name>
    <dbReference type="NCBI Taxonomy" id="3058419"/>
    <lineage>
        <taxon>Bacteria</taxon>
        <taxon>Pseudomonadati</taxon>
        <taxon>Thermodesulfobacteriota</taxon>
        <taxon>Desulfarculia</taxon>
        <taxon>Desulfarculales</taxon>
        <taxon>Desulfarculaceae</taxon>
        <taxon>Desulfoferula</taxon>
    </lineage>
</organism>
<dbReference type="Pfam" id="PF13193">
    <property type="entry name" value="AMP-binding_C"/>
    <property type="match status" value="1"/>
</dbReference>
<dbReference type="SUPFAM" id="SSF56801">
    <property type="entry name" value="Acetyl-CoA synthetase-like"/>
    <property type="match status" value="1"/>
</dbReference>
<dbReference type="AlphaFoldDB" id="A0AAU9EM63"/>
<evidence type="ECO:0000259" key="3">
    <source>
        <dbReference type="Pfam" id="PF00501"/>
    </source>
</evidence>
<sequence length="486" mass="52918">MDRHLHPAVIQGEDTITYAQLDRRAGHLAAGLAGLGLAAGDRVALCAPNSVEWLYVYFAALKLGATAVTLSNQLSAQELSLLAGHARPKAVYADPAHYPVLEALRETAGISWIIGAGGDHEPAALMPAASEPLGAVERERDHTACVLYTGGTTGTPKGVMLSHENINTAIHNVVRMEGSNENDRVLCFLPFNHVFGQMHIMNATVLSAGCLVLLPGYNQDEALEAVARHGVTKLYAVPTVYVRLLQLSDLKARLGKVRYCFSAAASLAREHVLRWREATGLAIHEAYGMTETASMVTFNHHRRHLVGSVGEPVGTTEVSIRDAGGLALPTGQSGEICIRGRNVMQGYLDNPSDTRDLFYGDWLRSGDVGYLDQDGYLFIVDRLKEMIITGGENVYPREVEEVIFQWRQIAECSVIGLPDPEYGERVVAVCVPTPGESIDALELRAFLKTKLSGYKVPKEFVIKNDLPKSPAGKMLKREIKKDLIEG</sequence>
<dbReference type="Pfam" id="PF00501">
    <property type="entry name" value="AMP-binding"/>
    <property type="match status" value="1"/>
</dbReference>
<dbReference type="InterPro" id="IPR020845">
    <property type="entry name" value="AMP-binding_CS"/>
</dbReference>
<dbReference type="PROSITE" id="PS00455">
    <property type="entry name" value="AMP_BINDING"/>
    <property type="match status" value="1"/>
</dbReference>
<dbReference type="Proteomes" id="UP001366166">
    <property type="component" value="Chromosome"/>
</dbReference>
<dbReference type="Gene3D" id="3.40.50.12780">
    <property type="entry name" value="N-terminal domain of ligase-like"/>
    <property type="match status" value="1"/>
</dbReference>